<keyword evidence="4" id="KW-0460">Magnesium</keyword>
<evidence type="ECO:0000256" key="1">
    <source>
        <dbReference type="ARBA" id="ARBA00001946"/>
    </source>
</evidence>
<feature type="domain" description="Nudix hydrolase" evidence="6">
    <location>
        <begin position="45"/>
        <end position="177"/>
    </location>
</feature>
<name>A0AAF1JVG5_9PROT</name>
<dbReference type="InterPro" id="IPR047198">
    <property type="entry name" value="DDP-like_NUDIX"/>
</dbReference>
<dbReference type="PROSITE" id="PS51462">
    <property type="entry name" value="NUDIX"/>
    <property type="match status" value="1"/>
</dbReference>
<dbReference type="EMBL" id="JAAEDH010000004">
    <property type="protein sequence ID" value="MBR0654601.1"/>
    <property type="molecule type" value="Genomic_DNA"/>
</dbReference>
<dbReference type="CDD" id="cd04666">
    <property type="entry name" value="NUDIX_DIPP2_like_Nudt4"/>
    <property type="match status" value="1"/>
</dbReference>
<proteinExistence type="predicted"/>
<feature type="region of interest" description="Disordered" evidence="5">
    <location>
        <begin position="1"/>
        <end position="24"/>
    </location>
</feature>
<dbReference type="InterPro" id="IPR015797">
    <property type="entry name" value="NUDIX_hydrolase-like_dom_sf"/>
</dbReference>
<comment type="caution">
    <text evidence="7">The sequence shown here is derived from an EMBL/GenBank/DDBJ whole genome shotgun (WGS) entry which is preliminary data.</text>
</comment>
<evidence type="ECO:0000256" key="2">
    <source>
        <dbReference type="ARBA" id="ARBA00022723"/>
    </source>
</evidence>
<evidence type="ECO:0000256" key="5">
    <source>
        <dbReference type="SAM" id="MobiDB-lite"/>
    </source>
</evidence>
<comment type="cofactor">
    <cofactor evidence="1">
        <name>Mg(2+)</name>
        <dbReference type="ChEBI" id="CHEBI:18420"/>
    </cofactor>
</comment>
<evidence type="ECO:0000313" key="7">
    <source>
        <dbReference type="EMBL" id="MBR0654601.1"/>
    </source>
</evidence>
<dbReference type="Gene3D" id="3.90.79.10">
    <property type="entry name" value="Nucleoside Triphosphate Pyrophosphohydrolase"/>
    <property type="match status" value="1"/>
</dbReference>
<dbReference type="GO" id="GO:0016462">
    <property type="term" value="F:pyrophosphatase activity"/>
    <property type="evidence" value="ECO:0007669"/>
    <property type="project" value="InterPro"/>
</dbReference>
<keyword evidence="3 7" id="KW-0378">Hydrolase</keyword>
<reference evidence="7" key="1">
    <citation type="submission" date="2020-01" db="EMBL/GenBank/DDBJ databases">
        <authorList>
            <person name="Rat A."/>
        </authorList>
    </citation>
    <scope>NUCLEOTIDE SEQUENCE</scope>
    <source>
        <strain evidence="7">LMG 28251</strain>
    </source>
</reference>
<dbReference type="SUPFAM" id="SSF55811">
    <property type="entry name" value="Nudix"/>
    <property type="match status" value="1"/>
</dbReference>
<dbReference type="InterPro" id="IPR000086">
    <property type="entry name" value="NUDIX_hydrolase_dom"/>
</dbReference>
<keyword evidence="2" id="KW-0479">Metal-binding</keyword>
<gene>
    <name evidence="7" type="ORF">GXW79_05865</name>
</gene>
<evidence type="ECO:0000259" key="6">
    <source>
        <dbReference type="PROSITE" id="PS51462"/>
    </source>
</evidence>
<dbReference type="PANTHER" id="PTHR12629">
    <property type="entry name" value="DIPHOSPHOINOSITOL POLYPHOSPHATE PHOSPHOHYDROLASE"/>
    <property type="match status" value="1"/>
</dbReference>
<evidence type="ECO:0000313" key="8">
    <source>
        <dbReference type="Proteomes" id="UP001196068"/>
    </source>
</evidence>
<sequence length="182" mass="19940">MAAPTAGVPARRRHSTASTAPVPRTRLRVHVRRNCKGLAKSKQAKLWLQFAALPMTQVGGELRVLLVTSRETHRWVLPKGWAETGLTPPELAAKEAFEEAGAVGAMAANPTGTYRYRKRLKAGRRVTCLVGVFAMHVDQLLEEWPEAGERERRWFSPAEAAGLVQEEGLAALLRGLPNTTGI</sequence>
<evidence type="ECO:0000256" key="4">
    <source>
        <dbReference type="ARBA" id="ARBA00022842"/>
    </source>
</evidence>
<dbReference type="GO" id="GO:0005737">
    <property type="term" value="C:cytoplasm"/>
    <property type="evidence" value="ECO:0007669"/>
    <property type="project" value="TreeGrafter"/>
</dbReference>
<dbReference type="Pfam" id="PF00293">
    <property type="entry name" value="NUDIX"/>
    <property type="match status" value="1"/>
</dbReference>
<evidence type="ECO:0000256" key="3">
    <source>
        <dbReference type="ARBA" id="ARBA00022801"/>
    </source>
</evidence>
<dbReference type="Proteomes" id="UP001196068">
    <property type="component" value="Unassembled WGS sequence"/>
</dbReference>
<dbReference type="PANTHER" id="PTHR12629:SF0">
    <property type="entry name" value="DIPHOSPHOINOSITOL-POLYPHOSPHATE DIPHOSPHATASE"/>
    <property type="match status" value="1"/>
</dbReference>
<dbReference type="GO" id="GO:0046872">
    <property type="term" value="F:metal ion binding"/>
    <property type="evidence" value="ECO:0007669"/>
    <property type="project" value="UniProtKB-KW"/>
</dbReference>
<keyword evidence="8" id="KW-1185">Reference proteome</keyword>
<accession>A0AAF1JVG5</accession>
<organism evidence="7 8">
    <name type="scientific">Plastoroseomonas arctica</name>
    <dbReference type="NCBI Taxonomy" id="1509237"/>
    <lineage>
        <taxon>Bacteria</taxon>
        <taxon>Pseudomonadati</taxon>
        <taxon>Pseudomonadota</taxon>
        <taxon>Alphaproteobacteria</taxon>
        <taxon>Acetobacterales</taxon>
        <taxon>Acetobacteraceae</taxon>
        <taxon>Plastoroseomonas</taxon>
    </lineage>
</organism>
<protein>
    <submittedName>
        <fullName evidence="7">NUDIX hydrolase</fullName>
    </submittedName>
</protein>
<reference evidence="7" key="2">
    <citation type="journal article" date="2021" name="Syst. Appl. Microbiol.">
        <title>Roseomonas hellenica sp. nov., isolated from roots of wild-growing Alkanna tinctoria.</title>
        <authorList>
            <person name="Rat A."/>
            <person name="Naranjo H.D."/>
            <person name="Lebbe L."/>
            <person name="Cnockaert M."/>
            <person name="Krigas N."/>
            <person name="Grigoriadou K."/>
            <person name="Maloupa E."/>
            <person name="Willems A."/>
        </authorList>
    </citation>
    <scope>NUCLEOTIDE SEQUENCE</scope>
    <source>
        <strain evidence="7">LMG 28251</strain>
    </source>
</reference>
<dbReference type="AlphaFoldDB" id="A0AAF1JVG5"/>